<dbReference type="PANTHER" id="PTHR34413">
    <property type="entry name" value="PROPHAGE TAIL FIBER ASSEMBLY PROTEIN HOMOLOG TFAE-RELATED-RELATED"/>
    <property type="match status" value="1"/>
</dbReference>
<dbReference type="Pfam" id="PF02413">
    <property type="entry name" value="Caudo_TAP"/>
    <property type="match status" value="1"/>
</dbReference>
<dbReference type="STRING" id="40578.Xbed_03342"/>
<dbReference type="PANTHER" id="PTHR34413:SF2">
    <property type="entry name" value="PROPHAGE TAIL FIBER ASSEMBLY PROTEIN HOMOLOG TFAE-RELATED"/>
    <property type="match status" value="1"/>
</dbReference>
<dbReference type="RefSeq" id="WP_086113975.1">
    <property type="nucleotide sequence ID" value="NZ_CAWNHF010000141.1"/>
</dbReference>
<dbReference type="OrthoDB" id="8596093at2"/>
<protein>
    <submittedName>
        <fullName evidence="1">Tail assembly chaperone</fullName>
    </submittedName>
</protein>
<dbReference type="EMBL" id="MUBK01000036">
    <property type="protein sequence ID" value="OTA17188.1"/>
    <property type="molecule type" value="Genomic_DNA"/>
</dbReference>
<dbReference type="InterPro" id="IPR003458">
    <property type="entry name" value="Phage_T4_Gp38_tail_assem"/>
</dbReference>
<keyword evidence="2" id="KW-1185">Reference proteome</keyword>
<evidence type="ECO:0000313" key="2">
    <source>
        <dbReference type="Proteomes" id="UP000194204"/>
    </source>
</evidence>
<dbReference type="InterPro" id="IPR051220">
    <property type="entry name" value="TFA_Chaperone"/>
</dbReference>
<dbReference type="AlphaFoldDB" id="A0A1Y2SH44"/>
<proteinExistence type="predicted"/>
<organism evidence="1 2">
    <name type="scientific">Xenorhabdus beddingii</name>
    <dbReference type="NCBI Taxonomy" id="40578"/>
    <lineage>
        <taxon>Bacteria</taxon>
        <taxon>Pseudomonadati</taxon>
        <taxon>Pseudomonadota</taxon>
        <taxon>Gammaproteobacteria</taxon>
        <taxon>Enterobacterales</taxon>
        <taxon>Morganellaceae</taxon>
        <taxon>Xenorhabdus</taxon>
    </lineage>
</organism>
<evidence type="ECO:0000313" key="1">
    <source>
        <dbReference type="EMBL" id="OTA17188.1"/>
    </source>
</evidence>
<reference evidence="1 2" key="1">
    <citation type="submission" date="2017-01" db="EMBL/GenBank/DDBJ databases">
        <title>Deconstructing symbiosis and pathogenesis requirements using a combined genomic-metabolomic approach.</title>
        <authorList>
            <person name="Tobias N.J."/>
            <person name="Wolff H."/>
            <person name="Djahanschiri B."/>
            <person name="Ebersberger I."/>
            <person name="Bode H.B."/>
        </authorList>
    </citation>
    <scope>NUCLEOTIDE SEQUENCE [LARGE SCALE GENOMIC DNA]</scope>
    <source>
        <strain evidence="1 2">DSM 4764</strain>
    </source>
</reference>
<gene>
    <name evidence="1" type="ORF">Xbed_03342</name>
</gene>
<accession>A0A1Y2SH44</accession>
<dbReference type="Proteomes" id="UP000194204">
    <property type="component" value="Unassembled WGS sequence"/>
</dbReference>
<comment type="caution">
    <text evidence="1">The sequence shown here is derived from an EMBL/GenBank/DDBJ whole genome shotgun (WGS) entry which is preliminary data.</text>
</comment>
<sequence>MSKYQMELPIVKFNKKGFALSDGWVQVYRASEYTREYTGTDITGVFATFGLPAGAYLDKPEPPPSDNMAICRAADGKSWIHVPDFRGRMAYHTQTRQHIEIKSIGELPPELTFLAPQTLFDQWNGKQWVTDIAAQYQYERQQVEKLRTQLRQQAEAIITPLLYALDTELATEDEKQALIEWKKYLVALSRLDISEPMSITWPEQPNVAA</sequence>
<name>A0A1Y2SH44_9GAMM</name>